<dbReference type="Gene3D" id="3.60.120.10">
    <property type="entry name" value="Anthranilate synthase"/>
    <property type="match status" value="1"/>
</dbReference>
<evidence type="ECO:0000313" key="5">
    <source>
        <dbReference type="EMBL" id="MBM7717129.1"/>
    </source>
</evidence>
<organism evidence="5 6">
    <name type="scientific">Siminovitchia thermophila</name>
    <dbReference type="NCBI Taxonomy" id="1245522"/>
    <lineage>
        <taxon>Bacteria</taxon>
        <taxon>Bacillati</taxon>
        <taxon>Bacillota</taxon>
        <taxon>Bacilli</taxon>
        <taxon>Bacillales</taxon>
        <taxon>Bacillaceae</taxon>
        <taxon>Siminovitchia</taxon>
    </lineage>
</organism>
<proteinExistence type="predicted"/>
<accession>A0ABS2RD73</accession>
<protein>
    <recommendedName>
        <fullName evidence="1">aminodeoxychorismate synthase</fullName>
        <ecNumber evidence="1">2.6.1.85</ecNumber>
    </recommendedName>
</protein>
<dbReference type="SUPFAM" id="SSF56322">
    <property type="entry name" value="ADC synthase"/>
    <property type="match status" value="1"/>
</dbReference>
<gene>
    <name evidence="5" type="ORF">JOC94_004154</name>
</gene>
<dbReference type="NCBIfam" id="TIGR00553">
    <property type="entry name" value="pabB"/>
    <property type="match status" value="1"/>
</dbReference>
<evidence type="ECO:0000313" key="6">
    <source>
        <dbReference type="Proteomes" id="UP000823485"/>
    </source>
</evidence>
<evidence type="ECO:0000259" key="3">
    <source>
        <dbReference type="Pfam" id="PF00425"/>
    </source>
</evidence>
<dbReference type="PANTHER" id="PTHR11236">
    <property type="entry name" value="AMINOBENZOATE/ANTHRANILATE SYNTHASE"/>
    <property type="match status" value="1"/>
</dbReference>
<sequence>MYEILLKEKLECVGCPMSVTPKNVEKDIDFSTIEVYESLFYGSKDSFWLDGELSSEFGSRFSVMGNCDRDSAISFIYYVEDSRLDITGPKGQESIYGDFYEMMDCIFSLIDNENSKDVLHPFKGGVVGYLGYELKALRGVPNKHTSDMPDAVLYLPKNILVFDHKDQKSYVCNFWGETLNVTESMLNKSEKDIQKRTPEHLIPPTEDEIDLEISRDDYKEKIKLCKKYIAEGESYEICLTNRASMPYSFDPLLLYKEMRFLSPVRYSAFFNTEDFSILSSSPEMFISIDERGKMVSKPIKGTRARGITEKQDSLEKESLMNSSKDRAENLMIVDLVRHDFNEVCYPDTVRVPEAFVVETYSSVHQLVSTVVGELNWENGIFKSIGKCFPGGSMTGAPKLRTMSIIDELEESHRGVYSGSIGWVGFNGYTDLSIVIRTIVIKDQVATFGIGGAIVEASDLEDEFRETLIKACVPFQSIRRVQNLIKKSV</sequence>
<dbReference type="EC" id="2.6.1.85" evidence="1"/>
<reference evidence="5 6" key="1">
    <citation type="submission" date="2021-01" db="EMBL/GenBank/DDBJ databases">
        <title>Genomic Encyclopedia of Type Strains, Phase IV (KMG-IV): sequencing the most valuable type-strain genomes for metagenomic binning, comparative biology and taxonomic classification.</title>
        <authorList>
            <person name="Goeker M."/>
        </authorList>
    </citation>
    <scope>NUCLEOTIDE SEQUENCE [LARGE SCALE GENOMIC DNA]</scope>
    <source>
        <strain evidence="5 6">DSM 105453</strain>
    </source>
</reference>
<dbReference type="Pfam" id="PF04715">
    <property type="entry name" value="Anth_synt_I_N"/>
    <property type="match status" value="1"/>
</dbReference>
<dbReference type="Proteomes" id="UP000823485">
    <property type="component" value="Unassembled WGS sequence"/>
</dbReference>
<feature type="domain" description="Chorismate-utilising enzyme C-terminal" evidence="3">
    <location>
        <begin position="215"/>
        <end position="469"/>
    </location>
</feature>
<dbReference type="EMBL" id="JAFBFH010000039">
    <property type="protein sequence ID" value="MBM7717129.1"/>
    <property type="molecule type" value="Genomic_DNA"/>
</dbReference>
<dbReference type="InterPro" id="IPR015890">
    <property type="entry name" value="Chorismate_C"/>
</dbReference>
<dbReference type="PRINTS" id="PR00095">
    <property type="entry name" value="ANTSNTHASEI"/>
</dbReference>
<dbReference type="Pfam" id="PF00425">
    <property type="entry name" value="Chorismate_bind"/>
    <property type="match status" value="1"/>
</dbReference>
<feature type="domain" description="Anthranilate synthase component I N-terminal" evidence="4">
    <location>
        <begin position="32"/>
        <end position="171"/>
    </location>
</feature>
<dbReference type="InterPro" id="IPR019999">
    <property type="entry name" value="Anth_synth_I-like"/>
</dbReference>
<dbReference type="InterPro" id="IPR006805">
    <property type="entry name" value="Anth_synth_I_N"/>
</dbReference>
<comment type="caution">
    <text evidence="5">The sequence shown here is derived from an EMBL/GenBank/DDBJ whole genome shotgun (WGS) entry which is preliminary data.</text>
</comment>
<evidence type="ECO:0000256" key="1">
    <source>
        <dbReference type="ARBA" id="ARBA00013139"/>
    </source>
</evidence>
<keyword evidence="5" id="KW-0032">Aminotransferase</keyword>
<dbReference type="GO" id="GO:0046820">
    <property type="term" value="F:4-amino-4-deoxychorismate synthase activity"/>
    <property type="evidence" value="ECO:0007669"/>
    <property type="project" value="UniProtKB-EC"/>
</dbReference>
<dbReference type="InterPro" id="IPR005801">
    <property type="entry name" value="ADC_synthase"/>
</dbReference>
<keyword evidence="2 5" id="KW-0808">Transferase</keyword>
<dbReference type="RefSeq" id="WP_077111591.1">
    <property type="nucleotide sequence ID" value="NZ_JAFBFH010000039.1"/>
</dbReference>
<keyword evidence="6" id="KW-1185">Reference proteome</keyword>
<evidence type="ECO:0000256" key="2">
    <source>
        <dbReference type="ARBA" id="ARBA00022679"/>
    </source>
</evidence>
<dbReference type="PANTHER" id="PTHR11236:SF18">
    <property type="entry name" value="AMINODEOXYCHORISMATE SYNTHASE"/>
    <property type="match status" value="1"/>
</dbReference>
<dbReference type="InterPro" id="IPR005802">
    <property type="entry name" value="ADC_synth_comp_1"/>
</dbReference>
<evidence type="ECO:0000259" key="4">
    <source>
        <dbReference type="Pfam" id="PF04715"/>
    </source>
</evidence>
<name>A0ABS2RD73_9BACI</name>